<comment type="similarity">
    <text evidence="2 7 8">Belongs to the GPI family.</text>
</comment>
<dbReference type="PROSITE" id="PS00765">
    <property type="entry name" value="P_GLUCOSE_ISOMERASE_1"/>
    <property type="match status" value="1"/>
</dbReference>
<dbReference type="OrthoDB" id="140919at2"/>
<keyword evidence="7" id="KW-0963">Cytoplasm</keyword>
<dbReference type="InterPro" id="IPR023096">
    <property type="entry name" value="G6P_Isomerase_C"/>
</dbReference>
<dbReference type="GO" id="GO:0051156">
    <property type="term" value="P:glucose 6-phosphate metabolic process"/>
    <property type="evidence" value="ECO:0007669"/>
    <property type="project" value="TreeGrafter"/>
</dbReference>
<dbReference type="GO" id="GO:0004347">
    <property type="term" value="F:glucose-6-phosphate isomerase activity"/>
    <property type="evidence" value="ECO:0007669"/>
    <property type="project" value="UniProtKB-UniRule"/>
</dbReference>
<dbReference type="HAMAP" id="MF_00473">
    <property type="entry name" value="G6P_isomerase"/>
    <property type="match status" value="1"/>
</dbReference>
<dbReference type="InterPro" id="IPR001672">
    <property type="entry name" value="G6P_Isomerase"/>
</dbReference>
<dbReference type="GO" id="GO:0006096">
    <property type="term" value="P:glycolytic process"/>
    <property type="evidence" value="ECO:0007669"/>
    <property type="project" value="UniProtKB-UniRule"/>
</dbReference>
<dbReference type="PRINTS" id="PR00662">
    <property type="entry name" value="G6PISOMERASE"/>
</dbReference>
<evidence type="ECO:0000256" key="4">
    <source>
        <dbReference type="ARBA" id="ARBA00023152"/>
    </source>
</evidence>
<protein>
    <recommendedName>
        <fullName evidence="7">Glucose-6-phosphate isomerase</fullName>
        <shortName evidence="7">GPI</shortName>
        <ecNumber evidence="7">5.3.1.9</ecNumber>
    </recommendedName>
    <alternativeName>
        <fullName evidence="7">Phosphoglucose isomerase</fullName>
        <shortName evidence="7">PGI</shortName>
    </alternativeName>
    <alternativeName>
        <fullName evidence="7">Phosphohexose isomerase</fullName>
        <shortName evidence="7">PHI</shortName>
    </alternativeName>
</protein>
<feature type="active site" evidence="7">
    <location>
        <position position="389"/>
    </location>
</feature>
<dbReference type="Gene3D" id="3.40.50.10490">
    <property type="entry name" value="Glucose-6-phosphate isomerase like protein, domain 1"/>
    <property type="match status" value="2"/>
</dbReference>
<evidence type="ECO:0000256" key="3">
    <source>
        <dbReference type="ARBA" id="ARBA00022432"/>
    </source>
</evidence>
<name>A0A1H4ECG9_9FLAO</name>
<feature type="active site" description="Proton donor" evidence="7">
    <location>
        <position position="358"/>
    </location>
</feature>
<evidence type="ECO:0000256" key="5">
    <source>
        <dbReference type="ARBA" id="ARBA00023235"/>
    </source>
</evidence>
<dbReference type="GO" id="GO:0006094">
    <property type="term" value="P:gluconeogenesis"/>
    <property type="evidence" value="ECO:0007669"/>
    <property type="project" value="UniProtKB-UniRule"/>
</dbReference>
<dbReference type="EC" id="5.3.1.9" evidence="7"/>
<dbReference type="EMBL" id="FNRD01000009">
    <property type="protein sequence ID" value="SEA82733.1"/>
    <property type="molecule type" value="Genomic_DNA"/>
</dbReference>
<dbReference type="PROSITE" id="PS00174">
    <property type="entry name" value="P_GLUCOSE_ISOMERASE_2"/>
    <property type="match status" value="1"/>
</dbReference>
<dbReference type="UniPathway" id="UPA00109">
    <property type="reaction ID" value="UER00181"/>
</dbReference>
<dbReference type="SUPFAM" id="SSF53697">
    <property type="entry name" value="SIS domain"/>
    <property type="match status" value="1"/>
</dbReference>
<proteinExistence type="inferred from homology"/>
<keyword evidence="3 7" id="KW-0312">Gluconeogenesis</keyword>
<reference evidence="10" key="1">
    <citation type="submission" date="2016-10" db="EMBL/GenBank/DDBJ databases">
        <authorList>
            <person name="Varghese N."/>
            <person name="Submissions S."/>
        </authorList>
    </citation>
    <scope>NUCLEOTIDE SEQUENCE [LARGE SCALE GENOMIC DNA]</scope>
    <source>
        <strain evidence="10">DSM 22376</strain>
    </source>
</reference>
<dbReference type="STRING" id="150146.SAMN05443667_109140"/>
<dbReference type="GO" id="GO:0097367">
    <property type="term" value="F:carbohydrate derivative binding"/>
    <property type="evidence" value="ECO:0007669"/>
    <property type="project" value="InterPro"/>
</dbReference>
<evidence type="ECO:0000313" key="10">
    <source>
        <dbReference type="Proteomes" id="UP000198951"/>
    </source>
</evidence>
<dbReference type="InterPro" id="IPR035476">
    <property type="entry name" value="SIS_PGI_1"/>
</dbReference>
<dbReference type="CDD" id="cd05016">
    <property type="entry name" value="SIS_PGI_2"/>
    <property type="match status" value="1"/>
</dbReference>
<dbReference type="Proteomes" id="UP000198951">
    <property type="component" value="Unassembled WGS sequence"/>
</dbReference>
<feature type="active site" evidence="7">
    <location>
        <position position="517"/>
    </location>
</feature>
<organism evidence="9 10">
    <name type="scientific">Flavobacterium gillisiae</name>
    <dbReference type="NCBI Taxonomy" id="150146"/>
    <lineage>
        <taxon>Bacteria</taxon>
        <taxon>Pseudomonadati</taxon>
        <taxon>Bacteroidota</taxon>
        <taxon>Flavobacteriia</taxon>
        <taxon>Flavobacteriales</taxon>
        <taxon>Flavobacteriaceae</taxon>
        <taxon>Flavobacterium</taxon>
    </lineage>
</organism>
<keyword evidence="5 7" id="KW-0413">Isomerase</keyword>
<dbReference type="InterPro" id="IPR018189">
    <property type="entry name" value="Phosphoglucose_isomerase_CS"/>
</dbReference>
<dbReference type="UniPathway" id="UPA00138"/>
<evidence type="ECO:0000256" key="2">
    <source>
        <dbReference type="ARBA" id="ARBA00006604"/>
    </source>
</evidence>
<dbReference type="InterPro" id="IPR035482">
    <property type="entry name" value="SIS_PGI_2"/>
</dbReference>
<comment type="pathway">
    <text evidence="1 7 8">Carbohydrate degradation; glycolysis; D-glyceraldehyde 3-phosphate and glycerone phosphate from D-glucose: step 2/4.</text>
</comment>
<sequence>MALNTINPTHTESWKKLQKHFDEMQNATMQEMFQVDVTRTAKFNLKWNDFLIDYSKNIINQETIDLLLELANEVGLKKAISDYFDGEIINQTENRAVLHTALRAKESAVINVNGQNVVPEIYDVKRKIQSFSNEIITGERTGYTGKPFTDIVNIGIGGSDLGPAMVVEALQFYKNQLNVHFVSNIDGDHVNEIIKKLNPETTLFVVVSKTFTTQETLTNSETIKEWFLSKEFGTKQEDIAKHFVAVSTNIQKVTEFGINPDNVFPMWDWVGGRFSLWSAVGLTISLAVGFDNFDELLSGANEMDDHFKTADFDQNMPVVLALLSIWYNNFFGAESEALIPYTQYLQKLAPYLQQGTMESNGKSVGRDGNPVNYETGTIIWGEPGTNAQHAFFQLIHQGTKLIPSDFIGFVKPLYGDEEHHDKLMSNYFAQTEALMHGKTAEKVQAEFDKQGLDAERAKFLLPFKVFAGNKPTNTILIEKLTPKSLGSLIALYEHKIFVQGVIWNIFSFDQWGVELGKQLANSILDELNSKEIKNHDSSTAFLLDYYLKNK</sequence>
<gene>
    <name evidence="7" type="primary">pgi</name>
    <name evidence="9" type="ORF">SAMN05443667_109140</name>
</gene>
<evidence type="ECO:0000313" key="9">
    <source>
        <dbReference type="EMBL" id="SEA82733.1"/>
    </source>
</evidence>
<dbReference type="PANTHER" id="PTHR11469:SF1">
    <property type="entry name" value="GLUCOSE-6-PHOSPHATE ISOMERASE"/>
    <property type="match status" value="1"/>
</dbReference>
<dbReference type="GO" id="GO:0048029">
    <property type="term" value="F:monosaccharide binding"/>
    <property type="evidence" value="ECO:0007669"/>
    <property type="project" value="TreeGrafter"/>
</dbReference>
<dbReference type="PROSITE" id="PS51463">
    <property type="entry name" value="P_GLUCOSE_ISOMERASE_3"/>
    <property type="match status" value="1"/>
</dbReference>
<comment type="function">
    <text evidence="7">Catalyzes the reversible isomerization of glucose-6-phosphate to fructose-6-phosphate.</text>
</comment>
<accession>A0A1H4ECG9</accession>
<evidence type="ECO:0000256" key="6">
    <source>
        <dbReference type="ARBA" id="ARBA00029321"/>
    </source>
</evidence>
<dbReference type="CDD" id="cd05015">
    <property type="entry name" value="SIS_PGI_1"/>
    <property type="match status" value="1"/>
</dbReference>
<comment type="subcellular location">
    <subcellularLocation>
        <location evidence="7">Cytoplasm</location>
    </subcellularLocation>
</comment>
<dbReference type="Gene3D" id="1.10.1390.10">
    <property type="match status" value="1"/>
</dbReference>
<dbReference type="NCBIfam" id="NF001211">
    <property type="entry name" value="PRK00179.1"/>
    <property type="match status" value="1"/>
</dbReference>
<dbReference type="FunFam" id="3.40.50.10490:FF:000004">
    <property type="entry name" value="Glucose-6-phosphate isomerase"/>
    <property type="match status" value="1"/>
</dbReference>
<evidence type="ECO:0000256" key="8">
    <source>
        <dbReference type="RuleBase" id="RU000612"/>
    </source>
</evidence>
<dbReference type="PANTHER" id="PTHR11469">
    <property type="entry name" value="GLUCOSE-6-PHOSPHATE ISOMERASE"/>
    <property type="match status" value="1"/>
</dbReference>
<keyword evidence="10" id="KW-1185">Reference proteome</keyword>
<dbReference type="RefSeq" id="WP_091091140.1">
    <property type="nucleotide sequence ID" value="NZ_FNRD01000009.1"/>
</dbReference>
<comment type="catalytic activity">
    <reaction evidence="6 7 8">
        <text>alpha-D-glucose 6-phosphate = beta-D-fructose 6-phosphate</text>
        <dbReference type="Rhea" id="RHEA:11816"/>
        <dbReference type="ChEBI" id="CHEBI:57634"/>
        <dbReference type="ChEBI" id="CHEBI:58225"/>
        <dbReference type="EC" id="5.3.1.9"/>
    </reaction>
</comment>
<dbReference type="InterPro" id="IPR046348">
    <property type="entry name" value="SIS_dom_sf"/>
</dbReference>
<evidence type="ECO:0000256" key="1">
    <source>
        <dbReference type="ARBA" id="ARBA00004926"/>
    </source>
</evidence>
<dbReference type="GO" id="GO:0005829">
    <property type="term" value="C:cytosol"/>
    <property type="evidence" value="ECO:0007669"/>
    <property type="project" value="TreeGrafter"/>
</dbReference>
<comment type="pathway">
    <text evidence="7">Carbohydrate biosynthesis; gluconeogenesis.</text>
</comment>
<evidence type="ECO:0000256" key="7">
    <source>
        <dbReference type="HAMAP-Rule" id="MF_00473"/>
    </source>
</evidence>
<dbReference type="Pfam" id="PF00342">
    <property type="entry name" value="PGI"/>
    <property type="match status" value="1"/>
</dbReference>
<keyword evidence="4 7" id="KW-0324">Glycolysis</keyword>
<dbReference type="AlphaFoldDB" id="A0A1H4ECG9"/>